<sequence>MVFDASGQYLSTIMQKSLNIMNLSLSQIEFRFNCQHASGLVYTVSNGTQIDVQDVSISGYSFNENNDNGYLASQLSNQTEMIIQHVTVCTNLPNYIGEQYAALLQLTQQPKVSCLNICSQLFLPAYGLCVLQLLYGQLNEANQTLSCLNPFIFNDKQCVCSHGYLLNGQQCIDIVSQLTNIEIYLIGNITNMDQQYFGILTNINSSIQQYVAETQQQLVQVNLQIQFVNQSITTNNQQTVQSLSNIQSNILQLRNEAMINNSIQNADIVSLYATQDNIKAEIAIIRNTLSNLNSSGSSNITADREYTCSTQGLAYSNGKCTCPAKGQIFYNGGCKCTAFYYNQNYLTGFCTKLQLCCQYGGSNNYYCTDNQWYDANDCGFLT</sequence>
<dbReference type="EMBL" id="CATOUU010000759">
    <property type="protein sequence ID" value="CAI9946261.1"/>
    <property type="molecule type" value="Genomic_DNA"/>
</dbReference>
<dbReference type="Proteomes" id="UP001642409">
    <property type="component" value="Unassembled WGS sequence"/>
</dbReference>
<proteinExistence type="predicted"/>
<accession>A0AA86PUP5</accession>
<name>A0AA86PUP5_9EUKA</name>
<evidence type="ECO:0000313" key="7">
    <source>
        <dbReference type="Proteomes" id="UP001642409"/>
    </source>
</evidence>
<dbReference type="EMBL" id="CAXDID020000287">
    <property type="protein sequence ID" value="CAL6070844.1"/>
    <property type="molecule type" value="Genomic_DNA"/>
</dbReference>
<keyword evidence="7" id="KW-1185">Reference proteome</keyword>
<evidence type="ECO:0000313" key="6">
    <source>
        <dbReference type="EMBL" id="CAL6070852.1"/>
    </source>
</evidence>
<evidence type="ECO:0000313" key="4">
    <source>
        <dbReference type="EMBL" id="CAL6070844.1"/>
    </source>
</evidence>
<reference evidence="2" key="1">
    <citation type="submission" date="2023-06" db="EMBL/GenBank/DDBJ databases">
        <authorList>
            <person name="Kurt Z."/>
        </authorList>
    </citation>
    <scope>NUCLEOTIDE SEQUENCE</scope>
</reference>
<evidence type="ECO:0000313" key="3">
    <source>
        <dbReference type="EMBL" id="CAI9946263.1"/>
    </source>
</evidence>
<dbReference type="EMBL" id="CAXDID020000287">
    <property type="protein sequence ID" value="CAL6070852.1"/>
    <property type="molecule type" value="Genomic_DNA"/>
</dbReference>
<dbReference type="EMBL" id="CAXDID020000287">
    <property type="protein sequence ID" value="CAL6070848.1"/>
    <property type="molecule type" value="Genomic_DNA"/>
</dbReference>
<dbReference type="AlphaFoldDB" id="A0AA86PUP5"/>
<dbReference type="EMBL" id="CATOUU010000759">
    <property type="protein sequence ID" value="CAI9946258.1"/>
    <property type="molecule type" value="Genomic_DNA"/>
</dbReference>
<evidence type="ECO:0000313" key="5">
    <source>
        <dbReference type="EMBL" id="CAL6070848.1"/>
    </source>
</evidence>
<dbReference type="EMBL" id="CATOUU010000759">
    <property type="protein sequence ID" value="CAI9946263.1"/>
    <property type="molecule type" value="Genomic_DNA"/>
</dbReference>
<protein>
    <submittedName>
        <fullName evidence="4">Hypothetical_protein</fullName>
    </submittedName>
</protein>
<gene>
    <name evidence="1" type="ORF">HINF_LOCUS33903</name>
    <name evidence="2" type="ORF">HINF_LOCUS33906</name>
    <name evidence="3" type="ORF">HINF_LOCUS33908</name>
    <name evidence="4" type="ORF">HINF_LOCUS54861</name>
    <name evidence="5" type="ORF">HINF_LOCUS54864</name>
    <name evidence="6" type="ORF">HINF_LOCUS54866</name>
</gene>
<evidence type="ECO:0000313" key="2">
    <source>
        <dbReference type="EMBL" id="CAI9946261.1"/>
    </source>
</evidence>
<reference evidence="4 7" key="2">
    <citation type="submission" date="2024-07" db="EMBL/GenBank/DDBJ databases">
        <authorList>
            <person name="Akdeniz Z."/>
        </authorList>
    </citation>
    <scope>NUCLEOTIDE SEQUENCE [LARGE SCALE GENOMIC DNA]</scope>
</reference>
<evidence type="ECO:0000313" key="1">
    <source>
        <dbReference type="EMBL" id="CAI9946258.1"/>
    </source>
</evidence>
<comment type="caution">
    <text evidence="2">The sequence shown here is derived from an EMBL/GenBank/DDBJ whole genome shotgun (WGS) entry which is preliminary data.</text>
</comment>
<organism evidence="2">
    <name type="scientific">Hexamita inflata</name>
    <dbReference type="NCBI Taxonomy" id="28002"/>
    <lineage>
        <taxon>Eukaryota</taxon>
        <taxon>Metamonada</taxon>
        <taxon>Diplomonadida</taxon>
        <taxon>Hexamitidae</taxon>
        <taxon>Hexamitinae</taxon>
        <taxon>Hexamita</taxon>
    </lineage>
</organism>